<dbReference type="Gene3D" id="1.10.167.10">
    <property type="entry name" value="Regulator of G-protein Signalling 4, domain 2"/>
    <property type="match status" value="2"/>
</dbReference>
<dbReference type="WBParaSite" id="ACRNAN_Path_1110.g4274.t1">
    <property type="protein sequence ID" value="ACRNAN_Path_1110.g4274.t1"/>
    <property type="gene ID" value="ACRNAN_Path_1110.g4274"/>
</dbReference>
<dbReference type="Pfam" id="PF00615">
    <property type="entry name" value="RGS"/>
    <property type="match status" value="2"/>
</dbReference>
<evidence type="ECO:0000256" key="1">
    <source>
        <dbReference type="SAM" id="MobiDB-lite"/>
    </source>
</evidence>
<dbReference type="PANTHER" id="PTHR10845">
    <property type="entry name" value="REGULATOR OF G PROTEIN SIGNALING"/>
    <property type="match status" value="1"/>
</dbReference>
<name>A0A914BVP4_9BILA</name>
<dbReference type="InterPro" id="IPR016137">
    <property type="entry name" value="RGS"/>
</dbReference>
<dbReference type="InterPro" id="IPR036305">
    <property type="entry name" value="RGS_sf"/>
</dbReference>
<organism evidence="3 4">
    <name type="scientific">Acrobeloides nanus</name>
    <dbReference type="NCBI Taxonomy" id="290746"/>
    <lineage>
        <taxon>Eukaryota</taxon>
        <taxon>Metazoa</taxon>
        <taxon>Ecdysozoa</taxon>
        <taxon>Nematoda</taxon>
        <taxon>Chromadorea</taxon>
        <taxon>Rhabditida</taxon>
        <taxon>Tylenchina</taxon>
        <taxon>Cephalobomorpha</taxon>
        <taxon>Cephaloboidea</taxon>
        <taxon>Cephalobidae</taxon>
        <taxon>Acrobeloides</taxon>
    </lineage>
</organism>
<feature type="region of interest" description="Disordered" evidence="1">
    <location>
        <begin position="92"/>
        <end position="111"/>
    </location>
</feature>
<proteinExistence type="predicted"/>
<dbReference type="PRINTS" id="PR01301">
    <property type="entry name" value="RGSPROTEIN"/>
</dbReference>
<dbReference type="InterPro" id="IPR044926">
    <property type="entry name" value="RGS_subdomain_2"/>
</dbReference>
<dbReference type="CDD" id="cd07440">
    <property type="entry name" value="RGS"/>
    <property type="match status" value="1"/>
</dbReference>
<dbReference type="Proteomes" id="UP000887540">
    <property type="component" value="Unplaced"/>
</dbReference>
<dbReference type="PROSITE" id="PS50132">
    <property type="entry name" value="RGS"/>
    <property type="match status" value="2"/>
</dbReference>
<reference evidence="4" key="1">
    <citation type="submission" date="2022-11" db="UniProtKB">
        <authorList>
            <consortium name="WormBaseParasite"/>
        </authorList>
    </citation>
    <scope>IDENTIFICATION</scope>
</reference>
<feature type="domain" description="RGS" evidence="2">
    <location>
        <begin position="151"/>
        <end position="264"/>
    </location>
</feature>
<feature type="compositionally biased region" description="Polar residues" evidence="1">
    <location>
        <begin position="22"/>
        <end position="37"/>
    </location>
</feature>
<feature type="region of interest" description="Disordered" evidence="1">
    <location>
        <begin position="22"/>
        <end position="86"/>
    </location>
</feature>
<keyword evidence="3" id="KW-1185">Reference proteome</keyword>
<dbReference type="SUPFAM" id="SSF48097">
    <property type="entry name" value="Regulator of G-protein signaling, RGS"/>
    <property type="match status" value="2"/>
</dbReference>
<accession>A0A914BVP4</accession>
<dbReference type="AlphaFoldDB" id="A0A914BVP4"/>
<sequence length="402" mass="45483">MCITLKYMNLKNLLKYMQSSTTSDVQSIPNNTLSPRDSPQPEADLPHIPSSSSPVPKNIKTPSPVPDIPEEPEDVQVSPPPGQLLNRNLSIAEDRPVKTPPRPPAKPKPILPAHNLATSMFDGFVKERAAPELPPTAGIGFPRAASWSSSTVADILADPIGRQVFRCFLFEALAEENLLFVEKVEEIQKLKNAADIQTSIQDLLDQYGSYINLSSNAMKGLNDAVNSDKPDKKCLDVAYKEIMKLLENDQFPRFRRSALYIGFLEKLLPRAYAEAWANSFDALIGNTVGRHHFRQFLINVHAEENLRFWEAVQEFKGQKNKSPAMWNMGRTIQQQYLREGAHTEIFLPHSLRQKIDEKIKAKDVDVTLFDEAIKHVEQILKNDPFVRFLQSEQYTNLLNKLD</sequence>
<evidence type="ECO:0000259" key="2">
    <source>
        <dbReference type="PROSITE" id="PS50132"/>
    </source>
</evidence>
<evidence type="ECO:0000313" key="4">
    <source>
        <dbReference type="WBParaSite" id="ACRNAN_Path_1110.g4274.t1"/>
    </source>
</evidence>
<feature type="domain" description="RGS" evidence="2">
    <location>
        <begin position="279"/>
        <end position="398"/>
    </location>
</feature>
<dbReference type="SMART" id="SM00315">
    <property type="entry name" value="RGS"/>
    <property type="match status" value="2"/>
</dbReference>
<protein>
    <submittedName>
        <fullName evidence="4">RGS domain-containing protein</fullName>
    </submittedName>
</protein>
<evidence type="ECO:0000313" key="3">
    <source>
        <dbReference type="Proteomes" id="UP000887540"/>
    </source>
</evidence>
<dbReference type="PANTHER" id="PTHR10845:SF235">
    <property type="entry name" value="REGULATOR OF G-PROTEIN SIGNALING RGS-3"/>
    <property type="match status" value="1"/>
</dbReference>
<feature type="compositionally biased region" description="Pro residues" evidence="1">
    <location>
        <begin position="98"/>
        <end position="110"/>
    </location>
</feature>